<sequence>MPRRKSSVVGREFGEGVRNAIERTGLTHRKLAEELGWDEAKLSDLVRGKGGVTQADLERLLGYCRVKPLEADYLLALFRETRESGYLKIPDGPPDQVPVLLNQERLANEITVWSTNLVPGHLQTADYMRAAIDRVARSKSIDYEKVITAKLERRKLFHWSRTFLFYIHEQALRLPVGGPDVMKDQYLHLLGMAQRDYITVRVVPTAIGAHAGISGSFLRLGYEKFEPVIFLEGETSGLFLEDTKSLAVYSSVLKLLDVQALDPEQSKRLISSILV</sequence>
<dbReference type="Gene3D" id="1.10.260.40">
    <property type="entry name" value="lambda repressor-like DNA-binding domains"/>
    <property type="match status" value="1"/>
</dbReference>
<dbReference type="InterPro" id="IPR001387">
    <property type="entry name" value="Cro/C1-type_HTH"/>
</dbReference>
<name>A0A1H9A1F5_9PSEU</name>
<accession>A0A1H9A1F5</accession>
<dbReference type="InterPro" id="IPR043917">
    <property type="entry name" value="DUF5753"/>
</dbReference>
<reference evidence="3" key="1">
    <citation type="submission" date="2016-10" db="EMBL/GenBank/DDBJ databases">
        <authorList>
            <person name="Varghese N."/>
            <person name="Submissions S."/>
        </authorList>
    </citation>
    <scope>NUCLEOTIDE SEQUENCE [LARGE SCALE GENOMIC DNA]</scope>
    <source>
        <strain evidence="3">CGMCC 4.3525</strain>
    </source>
</reference>
<feature type="domain" description="HTH cro/C1-type" evidence="1">
    <location>
        <begin position="17"/>
        <end position="74"/>
    </location>
</feature>
<evidence type="ECO:0000259" key="1">
    <source>
        <dbReference type="PROSITE" id="PS50943"/>
    </source>
</evidence>
<evidence type="ECO:0000313" key="3">
    <source>
        <dbReference type="Proteomes" id="UP000199352"/>
    </source>
</evidence>
<dbReference type="SUPFAM" id="SSF47413">
    <property type="entry name" value="lambda repressor-like DNA-binding domains"/>
    <property type="match status" value="1"/>
</dbReference>
<dbReference type="Proteomes" id="UP000199352">
    <property type="component" value="Unassembled WGS sequence"/>
</dbReference>
<evidence type="ECO:0000313" key="2">
    <source>
        <dbReference type="EMBL" id="SEP70317.1"/>
    </source>
</evidence>
<dbReference type="CDD" id="cd00093">
    <property type="entry name" value="HTH_XRE"/>
    <property type="match status" value="1"/>
</dbReference>
<dbReference type="EMBL" id="FOFR01000001">
    <property type="protein sequence ID" value="SEP70317.1"/>
    <property type="molecule type" value="Genomic_DNA"/>
</dbReference>
<dbReference type="STRING" id="402600.SAMN05216188_101230"/>
<dbReference type="Pfam" id="PF13560">
    <property type="entry name" value="HTH_31"/>
    <property type="match status" value="1"/>
</dbReference>
<proteinExistence type="predicted"/>
<protein>
    <submittedName>
        <fullName evidence="2">Helix-turn-helix domain-containing protein</fullName>
    </submittedName>
</protein>
<dbReference type="PROSITE" id="PS50943">
    <property type="entry name" value="HTH_CROC1"/>
    <property type="match status" value="1"/>
</dbReference>
<gene>
    <name evidence="2" type="ORF">SAMN05216188_101230</name>
</gene>
<dbReference type="Pfam" id="PF19054">
    <property type="entry name" value="DUF5753"/>
    <property type="match status" value="1"/>
</dbReference>
<dbReference type="RefSeq" id="WP_177220862.1">
    <property type="nucleotide sequence ID" value="NZ_FOFR01000001.1"/>
</dbReference>
<dbReference type="GO" id="GO:0003677">
    <property type="term" value="F:DNA binding"/>
    <property type="evidence" value="ECO:0007669"/>
    <property type="project" value="InterPro"/>
</dbReference>
<keyword evidence="3" id="KW-1185">Reference proteome</keyword>
<organism evidence="2 3">
    <name type="scientific">Lentzea xinjiangensis</name>
    <dbReference type="NCBI Taxonomy" id="402600"/>
    <lineage>
        <taxon>Bacteria</taxon>
        <taxon>Bacillati</taxon>
        <taxon>Actinomycetota</taxon>
        <taxon>Actinomycetes</taxon>
        <taxon>Pseudonocardiales</taxon>
        <taxon>Pseudonocardiaceae</taxon>
        <taxon>Lentzea</taxon>
    </lineage>
</organism>
<dbReference type="InterPro" id="IPR010982">
    <property type="entry name" value="Lambda_DNA-bd_dom_sf"/>
</dbReference>
<dbReference type="AlphaFoldDB" id="A0A1H9A1F5"/>
<dbReference type="SMART" id="SM00530">
    <property type="entry name" value="HTH_XRE"/>
    <property type="match status" value="1"/>
</dbReference>